<evidence type="ECO:0000256" key="2">
    <source>
        <dbReference type="ARBA" id="ARBA00022692"/>
    </source>
</evidence>
<feature type="transmembrane region" description="Helical" evidence="5">
    <location>
        <begin position="221"/>
        <end position="238"/>
    </location>
</feature>
<evidence type="ECO:0000256" key="3">
    <source>
        <dbReference type="ARBA" id="ARBA00022989"/>
    </source>
</evidence>
<dbReference type="Pfam" id="PF07690">
    <property type="entry name" value="MFS_1"/>
    <property type="match status" value="1"/>
</dbReference>
<comment type="caution">
    <text evidence="7">The sequence shown here is derived from an EMBL/GenBank/DDBJ whole genome shotgun (WGS) entry which is preliminary data.</text>
</comment>
<dbReference type="InterPro" id="IPR011701">
    <property type="entry name" value="MFS"/>
</dbReference>
<feature type="transmembrane region" description="Helical" evidence="5">
    <location>
        <begin position="60"/>
        <end position="81"/>
    </location>
</feature>
<evidence type="ECO:0000313" key="7">
    <source>
        <dbReference type="EMBL" id="KAK5057864.1"/>
    </source>
</evidence>
<dbReference type="GeneID" id="89980015"/>
<dbReference type="RefSeq" id="XP_064708982.1">
    <property type="nucleotide sequence ID" value="XM_064855393.1"/>
</dbReference>
<feature type="transmembrane region" description="Helical" evidence="5">
    <location>
        <begin position="373"/>
        <end position="392"/>
    </location>
</feature>
<keyword evidence="2 5" id="KW-0812">Transmembrane</keyword>
<feature type="transmembrane region" description="Helical" evidence="5">
    <location>
        <begin position="463"/>
        <end position="485"/>
    </location>
</feature>
<feature type="transmembrane region" description="Helical" evidence="5">
    <location>
        <begin position="430"/>
        <end position="451"/>
    </location>
</feature>
<dbReference type="EMBL" id="JAVRRD010000006">
    <property type="protein sequence ID" value="KAK5057864.1"/>
    <property type="molecule type" value="Genomic_DNA"/>
</dbReference>
<evidence type="ECO:0000259" key="6">
    <source>
        <dbReference type="PROSITE" id="PS50850"/>
    </source>
</evidence>
<dbReference type="PROSITE" id="PS50850">
    <property type="entry name" value="MFS"/>
    <property type="match status" value="1"/>
</dbReference>
<dbReference type="AlphaFoldDB" id="A0AAV9NKU7"/>
<organism evidence="7 8">
    <name type="scientific">Exophiala bonariae</name>
    <dbReference type="NCBI Taxonomy" id="1690606"/>
    <lineage>
        <taxon>Eukaryota</taxon>
        <taxon>Fungi</taxon>
        <taxon>Dikarya</taxon>
        <taxon>Ascomycota</taxon>
        <taxon>Pezizomycotina</taxon>
        <taxon>Eurotiomycetes</taxon>
        <taxon>Chaetothyriomycetidae</taxon>
        <taxon>Chaetothyriales</taxon>
        <taxon>Herpotrichiellaceae</taxon>
        <taxon>Exophiala</taxon>
    </lineage>
</organism>
<dbReference type="PANTHER" id="PTHR23502">
    <property type="entry name" value="MAJOR FACILITATOR SUPERFAMILY"/>
    <property type="match status" value="1"/>
</dbReference>
<dbReference type="GO" id="GO:0005886">
    <property type="term" value="C:plasma membrane"/>
    <property type="evidence" value="ECO:0007669"/>
    <property type="project" value="TreeGrafter"/>
</dbReference>
<feature type="transmembrane region" description="Helical" evidence="5">
    <location>
        <begin position="289"/>
        <end position="313"/>
    </location>
</feature>
<dbReference type="FunFam" id="1.20.1250.20:FF:000011">
    <property type="entry name" value="MFS multidrug transporter, putative"/>
    <property type="match status" value="1"/>
</dbReference>
<protein>
    <recommendedName>
        <fullName evidence="6">Major facilitator superfamily (MFS) profile domain-containing protein</fullName>
    </recommendedName>
</protein>
<dbReference type="SUPFAM" id="SSF103473">
    <property type="entry name" value="MFS general substrate transporter"/>
    <property type="match status" value="1"/>
</dbReference>
<keyword evidence="3 5" id="KW-1133">Transmembrane helix</keyword>
<evidence type="ECO:0000256" key="5">
    <source>
        <dbReference type="SAM" id="Phobius"/>
    </source>
</evidence>
<feature type="domain" description="Major facilitator superfamily (MFS) profile" evidence="6">
    <location>
        <begin position="62"/>
        <end position="490"/>
    </location>
</feature>
<dbReference type="Proteomes" id="UP001358417">
    <property type="component" value="Unassembled WGS sequence"/>
</dbReference>
<accession>A0AAV9NKU7</accession>
<keyword evidence="4 5" id="KW-0472">Membrane</keyword>
<dbReference type="CDD" id="cd17323">
    <property type="entry name" value="MFS_Tpo1_MDR_like"/>
    <property type="match status" value="1"/>
</dbReference>
<evidence type="ECO:0000313" key="8">
    <source>
        <dbReference type="Proteomes" id="UP001358417"/>
    </source>
</evidence>
<dbReference type="Gene3D" id="1.20.1250.20">
    <property type="entry name" value="MFS general substrate transporter like domains"/>
    <property type="match status" value="1"/>
</dbReference>
<gene>
    <name evidence="7" type="ORF">LTR84_011865</name>
</gene>
<evidence type="ECO:0000256" key="4">
    <source>
        <dbReference type="ARBA" id="ARBA00023136"/>
    </source>
</evidence>
<comment type="subcellular location">
    <subcellularLocation>
        <location evidence="1">Membrane</location>
        <topology evidence="1">Multi-pass membrane protein</topology>
    </subcellularLocation>
</comment>
<sequence>MGFDTTPVKVETPVLLRPRPQDEEQAVKVNEEDEKDEIVVGWDDDNDQENPQNWSTSFKIWVTVQLSLLAFAASLASSIISPASKTIAEYVGVSQNVVVLNVSLYIVGFALGPLVWAPVSEVWGRRISMLPAMCCLAFFSIGAATSRNAQSIFLNRFFSGLFGSAAVSNVNAALGDIWSREARGTAVTFYAVAVVGGPTLGPVFGAAILVNPHLGWRWTEYITAILNAAIVVLTYFCMPEMYPPVVLKWKAQRLRKQTGNQKLYHPQERIKIDIKSIITKQLSRPLNMLIFEPMVTCIAFYASFVYTILYLTLTVFPIVFEEQRGYSPVVGSLPFLGLFVGVNLAIVINLGNQPRYIRKCRAANGKPVPEARLPPLAIGSVLMVVGLFWFGWTADPRYSWVHPALAAVFIGAGFNTIFQQCINYLVDVYGLYAASATAANTFLRSIMAAGLPMASRPMFHTLGVGPAMSILGAVSAALVPVPFIFMKYGLALRKRSKFAPVIDD</sequence>
<feature type="transmembrane region" description="Helical" evidence="5">
    <location>
        <begin position="93"/>
        <end position="115"/>
    </location>
</feature>
<evidence type="ECO:0000256" key="1">
    <source>
        <dbReference type="ARBA" id="ARBA00004141"/>
    </source>
</evidence>
<feature type="transmembrane region" description="Helical" evidence="5">
    <location>
        <begin position="398"/>
        <end position="418"/>
    </location>
</feature>
<proteinExistence type="predicted"/>
<feature type="transmembrane region" description="Helical" evidence="5">
    <location>
        <begin position="187"/>
        <end position="209"/>
    </location>
</feature>
<keyword evidence="8" id="KW-1185">Reference proteome</keyword>
<dbReference type="PANTHER" id="PTHR23502:SF49">
    <property type="entry name" value="MAJOR FACILITATOR SUPERFAMILY (MFS) PROFILE DOMAIN-CONTAINING PROTEIN"/>
    <property type="match status" value="1"/>
</dbReference>
<dbReference type="GO" id="GO:0022857">
    <property type="term" value="F:transmembrane transporter activity"/>
    <property type="evidence" value="ECO:0007669"/>
    <property type="project" value="InterPro"/>
</dbReference>
<name>A0AAV9NKU7_9EURO</name>
<feature type="transmembrane region" description="Helical" evidence="5">
    <location>
        <begin position="127"/>
        <end position="145"/>
    </location>
</feature>
<reference evidence="7 8" key="1">
    <citation type="submission" date="2023-08" db="EMBL/GenBank/DDBJ databases">
        <title>Black Yeasts Isolated from many extreme environments.</title>
        <authorList>
            <person name="Coleine C."/>
            <person name="Stajich J.E."/>
            <person name="Selbmann L."/>
        </authorList>
    </citation>
    <scope>NUCLEOTIDE SEQUENCE [LARGE SCALE GENOMIC DNA]</scope>
    <source>
        <strain evidence="7 8">CCFEE 5792</strain>
    </source>
</reference>
<feature type="transmembrane region" description="Helical" evidence="5">
    <location>
        <begin position="333"/>
        <end position="352"/>
    </location>
</feature>
<dbReference type="InterPro" id="IPR036259">
    <property type="entry name" value="MFS_trans_sf"/>
</dbReference>
<dbReference type="InterPro" id="IPR020846">
    <property type="entry name" value="MFS_dom"/>
</dbReference>